<dbReference type="RefSeq" id="WP_007391612.1">
    <property type="nucleotide sequence ID" value="NZ_AFIJ01000039.1"/>
</dbReference>
<dbReference type="InterPro" id="IPR017896">
    <property type="entry name" value="4Fe4S_Fe-S-bd"/>
</dbReference>
<keyword evidence="2" id="KW-0408">Iron</keyword>
<evidence type="ECO:0000256" key="3">
    <source>
        <dbReference type="ARBA" id="ARBA00023014"/>
    </source>
</evidence>
<keyword evidence="3" id="KW-0411">Iron-sulfur</keyword>
<sequence length="69" mass="7567">MTMYVTFRKDRCKGCGLCISVCPKEILALEEETNIKGYRPAVCTDMKACIGCAGCAKICPDSIITIEKE</sequence>
<protein>
    <submittedName>
        <fullName evidence="5">4Fe-4S binding domain protein</fullName>
    </submittedName>
</protein>
<dbReference type="Proteomes" id="UP000004018">
    <property type="component" value="Unassembled WGS sequence"/>
</dbReference>
<dbReference type="PANTHER" id="PTHR43122">
    <property type="entry name" value="FERREDOXIN SUBUNIT OF PYRUVATE:FLAVODOXIN OXIDOREDUCTASE-RELATED"/>
    <property type="match status" value="1"/>
</dbReference>
<evidence type="ECO:0000256" key="2">
    <source>
        <dbReference type="ARBA" id="ARBA00023004"/>
    </source>
</evidence>
<dbReference type="Gene3D" id="3.30.70.20">
    <property type="match status" value="1"/>
</dbReference>
<accession>A0ABP2L2H7</accession>
<dbReference type="EMBL" id="AFIJ01000039">
    <property type="protein sequence ID" value="EGL39178.1"/>
    <property type="molecule type" value="Genomic_DNA"/>
</dbReference>
<comment type="caution">
    <text evidence="5">The sequence shown here is derived from an EMBL/GenBank/DDBJ whole genome shotgun (WGS) entry which is preliminary data.</text>
</comment>
<dbReference type="PANTHER" id="PTHR43122:SF2">
    <property type="entry name" value="FERREDOXIN SUBUNIT OF PYRUVATE:FLAVODOXIN OXIDOREDUCTASE"/>
    <property type="match status" value="1"/>
</dbReference>
<dbReference type="PROSITE" id="PS51379">
    <property type="entry name" value="4FE4S_FER_2"/>
    <property type="match status" value="2"/>
</dbReference>
<feature type="domain" description="4Fe-4S ferredoxin-type" evidence="4">
    <location>
        <begin position="3"/>
        <end position="32"/>
    </location>
</feature>
<proteinExistence type="predicted"/>
<keyword evidence="1" id="KW-0479">Metal-binding</keyword>
<dbReference type="SUPFAM" id="SSF54862">
    <property type="entry name" value="4Fe-4S ferredoxins"/>
    <property type="match status" value="1"/>
</dbReference>
<keyword evidence="6" id="KW-1185">Reference proteome</keyword>
<gene>
    <name evidence="5" type="ORF">HMPREF1039_0525</name>
</gene>
<reference evidence="5 6" key="1">
    <citation type="submission" date="2011-04" db="EMBL/GenBank/DDBJ databases">
        <authorList>
            <person name="Harkins D.M."/>
            <person name="Madupu R."/>
            <person name="Durkin A.S."/>
            <person name="Torralba M."/>
            <person name="Methe B."/>
            <person name="Sutton G.G."/>
            <person name="Nelson K.E."/>
        </authorList>
    </citation>
    <scope>NUCLEOTIDE SEQUENCE [LARGE SCALE GENOMIC DNA]</scope>
    <source>
        <strain evidence="5 6">UPII 199-6</strain>
    </source>
</reference>
<evidence type="ECO:0000256" key="1">
    <source>
        <dbReference type="ARBA" id="ARBA00022723"/>
    </source>
</evidence>
<dbReference type="Pfam" id="PF12838">
    <property type="entry name" value="Fer4_7"/>
    <property type="match status" value="1"/>
</dbReference>
<organism evidence="5 6">
    <name type="scientific">Megasphaera lornae</name>
    <dbReference type="NCBI Taxonomy" id="1000568"/>
    <lineage>
        <taxon>Bacteria</taxon>
        <taxon>Bacillati</taxon>
        <taxon>Bacillota</taxon>
        <taxon>Negativicutes</taxon>
        <taxon>Veillonellales</taxon>
        <taxon>Veillonellaceae</taxon>
        <taxon>Megasphaera</taxon>
    </lineage>
</organism>
<feature type="domain" description="4Fe-4S ferredoxin-type" evidence="4">
    <location>
        <begin position="38"/>
        <end position="69"/>
    </location>
</feature>
<evidence type="ECO:0000259" key="4">
    <source>
        <dbReference type="PROSITE" id="PS51379"/>
    </source>
</evidence>
<evidence type="ECO:0000313" key="6">
    <source>
        <dbReference type="Proteomes" id="UP000004018"/>
    </source>
</evidence>
<dbReference type="PROSITE" id="PS00198">
    <property type="entry name" value="4FE4S_FER_1"/>
    <property type="match status" value="2"/>
</dbReference>
<name>A0ABP2L2H7_9FIRM</name>
<evidence type="ECO:0000313" key="5">
    <source>
        <dbReference type="EMBL" id="EGL39178.1"/>
    </source>
</evidence>
<dbReference type="InterPro" id="IPR017900">
    <property type="entry name" value="4Fe4S_Fe_S_CS"/>
</dbReference>